<evidence type="ECO:0000256" key="13">
    <source>
        <dbReference type="ARBA" id="ARBA00022777"/>
    </source>
</evidence>
<feature type="binding site" evidence="19">
    <location>
        <position position="61"/>
    </location>
    <ligand>
        <name>GTP</name>
        <dbReference type="ChEBI" id="CHEBI:37565"/>
    </ligand>
</feature>
<dbReference type="GO" id="GO:0043752">
    <property type="term" value="F:adenosylcobinamide kinase activity"/>
    <property type="evidence" value="ECO:0007669"/>
    <property type="project" value="UniProtKB-EC"/>
</dbReference>
<sequence>MSQIFLVSGGCRSGKSRFALSLAETYERAIYLATAQVYDDEMADRVLRHQQERPSHMRTIEEPLKLEALLETSLDCDVLIWDCLTLWLSNMLCEGHSIDQTLEQLQGILSILGSQSYDSIIVSNEVGLGIVPESALGRQFRDLAGWAHQMIVPLAKEAYLLAMGVPIGLKALQKSQQL</sequence>
<evidence type="ECO:0000256" key="19">
    <source>
        <dbReference type="PIRSR" id="PIRSR006135-2"/>
    </source>
</evidence>
<keyword evidence="15 19" id="KW-0342">GTP-binding</keyword>
<dbReference type="InterPro" id="IPR027417">
    <property type="entry name" value="P-loop_NTPase"/>
</dbReference>
<comment type="catalytic activity">
    <reaction evidence="3">
        <text>adenosylcob(III)inamide + GTP = adenosylcob(III)inamide phosphate + GDP + H(+)</text>
        <dbReference type="Rhea" id="RHEA:15765"/>
        <dbReference type="ChEBI" id="CHEBI:2480"/>
        <dbReference type="ChEBI" id="CHEBI:15378"/>
        <dbReference type="ChEBI" id="CHEBI:37565"/>
        <dbReference type="ChEBI" id="CHEBI:58189"/>
        <dbReference type="ChEBI" id="CHEBI:58502"/>
        <dbReference type="EC" id="2.7.1.156"/>
    </reaction>
</comment>
<keyword evidence="12 19" id="KW-0547">Nucleotide-binding</keyword>
<evidence type="ECO:0000256" key="3">
    <source>
        <dbReference type="ARBA" id="ARBA00001522"/>
    </source>
</evidence>
<dbReference type="PIRSF" id="PIRSF006135">
    <property type="entry name" value="CobU"/>
    <property type="match status" value="1"/>
</dbReference>
<dbReference type="EMBL" id="FWZT01000012">
    <property type="protein sequence ID" value="SMF40218.1"/>
    <property type="molecule type" value="Genomic_DNA"/>
</dbReference>
<evidence type="ECO:0000256" key="18">
    <source>
        <dbReference type="PIRSR" id="PIRSR006135-1"/>
    </source>
</evidence>
<comment type="similarity">
    <text evidence="7">Belongs to the CobU/CobP family.</text>
</comment>
<dbReference type="PANTHER" id="PTHR34848:SF1">
    <property type="entry name" value="BIFUNCTIONAL ADENOSYLCOBALAMIN BIOSYNTHESIS PROTEIN COBU"/>
    <property type="match status" value="1"/>
</dbReference>
<evidence type="ECO:0000256" key="9">
    <source>
        <dbReference type="ARBA" id="ARBA00012523"/>
    </source>
</evidence>
<feature type="binding site" evidence="19">
    <location>
        <begin position="33"/>
        <end position="35"/>
    </location>
    <ligand>
        <name>GTP</name>
        <dbReference type="ChEBI" id="CHEBI:37565"/>
    </ligand>
</feature>
<protein>
    <recommendedName>
        <fullName evidence="16">Adenosylcobinamide kinase</fullName>
        <ecNumber evidence="8">2.7.1.156</ecNumber>
        <ecNumber evidence="9">2.7.7.62</ecNumber>
    </recommendedName>
    <alternativeName>
        <fullName evidence="17">Adenosylcobinamide-phosphate guanylyltransferase</fullName>
    </alternativeName>
</protein>
<evidence type="ECO:0000256" key="11">
    <source>
        <dbReference type="ARBA" id="ARBA00022679"/>
    </source>
</evidence>
<keyword evidence="13 20" id="KW-0418">Kinase</keyword>
<dbReference type="OrthoDB" id="9788370at2"/>
<evidence type="ECO:0000256" key="1">
    <source>
        <dbReference type="ARBA" id="ARBA00000312"/>
    </source>
</evidence>
<evidence type="ECO:0000313" key="20">
    <source>
        <dbReference type="EMBL" id="SMF40218.1"/>
    </source>
</evidence>
<reference evidence="21" key="1">
    <citation type="submission" date="2017-04" db="EMBL/GenBank/DDBJ databases">
        <authorList>
            <person name="Varghese N."/>
            <person name="Submissions S."/>
        </authorList>
    </citation>
    <scope>NUCLEOTIDE SEQUENCE [LARGE SCALE GENOMIC DNA]</scope>
    <source>
        <strain evidence="21">RKEM611</strain>
    </source>
</reference>
<evidence type="ECO:0000256" key="4">
    <source>
        <dbReference type="ARBA" id="ARBA00003889"/>
    </source>
</evidence>
<organism evidence="20 21">
    <name type="scientific">Pseudobacteriovorax antillogorgiicola</name>
    <dbReference type="NCBI Taxonomy" id="1513793"/>
    <lineage>
        <taxon>Bacteria</taxon>
        <taxon>Pseudomonadati</taxon>
        <taxon>Bdellovibrionota</taxon>
        <taxon>Oligoflexia</taxon>
        <taxon>Oligoflexales</taxon>
        <taxon>Pseudobacteriovoracaceae</taxon>
        <taxon>Pseudobacteriovorax</taxon>
    </lineage>
</organism>
<comment type="catalytic activity">
    <reaction evidence="1">
        <text>adenosylcob(III)inamide + ATP = adenosylcob(III)inamide phosphate + ADP + H(+)</text>
        <dbReference type="Rhea" id="RHEA:15769"/>
        <dbReference type="ChEBI" id="CHEBI:2480"/>
        <dbReference type="ChEBI" id="CHEBI:15378"/>
        <dbReference type="ChEBI" id="CHEBI:30616"/>
        <dbReference type="ChEBI" id="CHEBI:58502"/>
        <dbReference type="ChEBI" id="CHEBI:456216"/>
        <dbReference type="EC" id="2.7.1.156"/>
    </reaction>
</comment>
<dbReference type="PANTHER" id="PTHR34848">
    <property type="match status" value="1"/>
</dbReference>
<dbReference type="UniPathway" id="UPA00148">
    <property type="reaction ID" value="UER00236"/>
</dbReference>
<dbReference type="Proteomes" id="UP000192907">
    <property type="component" value="Unassembled WGS sequence"/>
</dbReference>
<evidence type="ECO:0000256" key="6">
    <source>
        <dbReference type="ARBA" id="ARBA00005159"/>
    </source>
</evidence>
<keyword evidence="11 20" id="KW-0808">Transferase</keyword>
<dbReference type="GO" id="GO:0005524">
    <property type="term" value="F:ATP binding"/>
    <property type="evidence" value="ECO:0007669"/>
    <property type="project" value="UniProtKB-KW"/>
</dbReference>
<comment type="catalytic activity">
    <reaction evidence="2">
        <text>adenosylcob(III)inamide phosphate + GTP + H(+) = adenosylcob(III)inamide-GDP + diphosphate</text>
        <dbReference type="Rhea" id="RHEA:22712"/>
        <dbReference type="ChEBI" id="CHEBI:15378"/>
        <dbReference type="ChEBI" id="CHEBI:33019"/>
        <dbReference type="ChEBI" id="CHEBI:37565"/>
        <dbReference type="ChEBI" id="CHEBI:58502"/>
        <dbReference type="ChEBI" id="CHEBI:60487"/>
        <dbReference type="EC" id="2.7.7.62"/>
    </reaction>
</comment>
<dbReference type="STRING" id="1513793.SAMN06296036_11267"/>
<dbReference type="InterPro" id="IPR003203">
    <property type="entry name" value="CobU/CobP"/>
</dbReference>
<dbReference type="GO" id="GO:0005525">
    <property type="term" value="F:GTP binding"/>
    <property type="evidence" value="ECO:0007669"/>
    <property type="project" value="UniProtKB-KW"/>
</dbReference>
<gene>
    <name evidence="20" type="ORF">SAMN06296036_11267</name>
</gene>
<keyword evidence="20" id="KW-0548">Nucleotidyltransferase</keyword>
<comment type="function">
    <text evidence="4">Catalyzes ATP-dependent phosphorylation of adenosylcobinamide and addition of GMP to adenosylcobinamide phosphate.</text>
</comment>
<evidence type="ECO:0000256" key="10">
    <source>
        <dbReference type="ARBA" id="ARBA00022573"/>
    </source>
</evidence>
<proteinExistence type="inferred from homology"/>
<feature type="active site" description="GMP-histidine intermediate" evidence="18">
    <location>
        <position position="49"/>
    </location>
</feature>
<comment type="pathway">
    <text evidence="5">Cofactor biosynthesis; adenosylcobalamin biosynthesis; adenosylcobalamin from cob(II)yrinate a,c-diamide: step 6/7.</text>
</comment>
<keyword evidence="10" id="KW-0169">Cobalamin biosynthesis</keyword>
<evidence type="ECO:0000256" key="16">
    <source>
        <dbReference type="ARBA" id="ARBA00029570"/>
    </source>
</evidence>
<dbReference type="NCBIfam" id="NF004469">
    <property type="entry name" value="PRK05800.1"/>
    <property type="match status" value="1"/>
</dbReference>
<dbReference type="SUPFAM" id="SSF52540">
    <property type="entry name" value="P-loop containing nucleoside triphosphate hydrolases"/>
    <property type="match status" value="1"/>
</dbReference>
<evidence type="ECO:0000256" key="17">
    <source>
        <dbReference type="ARBA" id="ARBA00030571"/>
    </source>
</evidence>
<dbReference type="EC" id="2.7.7.62" evidence="9"/>
<evidence type="ECO:0000256" key="5">
    <source>
        <dbReference type="ARBA" id="ARBA00004692"/>
    </source>
</evidence>
<dbReference type="CDD" id="cd00544">
    <property type="entry name" value="CobU"/>
    <property type="match status" value="1"/>
</dbReference>
<dbReference type="EC" id="2.7.1.156" evidence="8"/>
<dbReference type="GO" id="GO:0008820">
    <property type="term" value="F:cobinamide phosphate guanylyltransferase activity"/>
    <property type="evidence" value="ECO:0007669"/>
    <property type="project" value="UniProtKB-EC"/>
</dbReference>
<dbReference type="RefSeq" id="WP_132320408.1">
    <property type="nucleotide sequence ID" value="NZ_FWZT01000012.1"/>
</dbReference>
<dbReference type="GO" id="GO:0009236">
    <property type="term" value="P:cobalamin biosynthetic process"/>
    <property type="evidence" value="ECO:0007669"/>
    <property type="project" value="UniProtKB-UniPathway"/>
</dbReference>
<keyword evidence="21" id="KW-1185">Reference proteome</keyword>
<feature type="binding site" evidence="19">
    <location>
        <begin position="9"/>
        <end position="16"/>
    </location>
    <ligand>
        <name>GTP</name>
        <dbReference type="ChEBI" id="CHEBI:37565"/>
    </ligand>
</feature>
<evidence type="ECO:0000256" key="8">
    <source>
        <dbReference type="ARBA" id="ARBA00012016"/>
    </source>
</evidence>
<dbReference type="Pfam" id="PF02283">
    <property type="entry name" value="CobU"/>
    <property type="match status" value="1"/>
</dbReference>
<evidence type="ECO:0000256" key="7">
    <source>
        <dbReference type="ARBA" id="ARBA00007490"/>
    </source>
</evidence>
<evidence type="ECO:0000256" key="15">
    <source>
        <dbReference type="ARBA" id="ARBA00023134"/>
    </source>
</evidence>
<evidence type="ECO:0000256" key="12">
    <source>
        <dbReference type="ARBA" id="ARBA00022741"/>
    </source>
</evidence>
<name>A0A1Y6C184_9BACT</name>
<evidence type="ECO:0000256" key="2">
    <source>
        <dbReference type="ARBA" id="ARBA00000711"/>
    </source>
</evidence>
<comment type="pathway">
    <text evidence="6">Cofactor biosynthesis; adenosylcobalamin biosynthesis; adenosylcobalamin from cob(II)yrinate a,c-diamide: step 5/7.</text>
</comment>
<accession>A0A1Y6C184</accession>
<dbReference type="Gene3D" id="3.40.50.300">
    <property type="entry name" value="P-loop containing nucleotide triphosphate hydrolases"/>
    <property type="match status" value="1"/>
</dbReference>
<evidence type="ECO:0000256" key="14">
    <source>
        <dbReference type="ARBA" id="ARBA00022840"/>
    </source>
</evidence>
<evidence type="ECO:0000313" key="21">
    <source>
        <dbReference type="Proteomes" id="UP000192907"/>
    </source>
</evidence>
<keyword evidence="14" id="KW-0067">ATP-binding</keyword>
<dbReference type="AlphaFoldDB" id="A0A1Y6C184"/>
<feature type="binding site" evidence="19">
    <location>
        <position position="82"/>
    </location>
    <ligand>
        <name>GTP</name>
        <dbReference type="ChEBI" id="CHEBI:37565"/>
    </ligand>
</feature>